<feature type="transmembrane region" description="Helical" evidence="9">
    <location>
        <begin position="221"/>
        <end position="249"/>
    </location>
</feature>
<dbReference type="EMBL" id="JBHSGI010000016">
    <property type="protein sequence ID" value="MFC4669653.1"/>
    <property type="molecule type" value="Genomic_DNA"/>
</dbReference>
<evidence type="ECO:0000256" key="3">
    <source>
        <dbReference type="ARBA" id="ARBA00022475"/>
    </source>
</evidence>
<feature type="transmembrane region" description="Helical" evidence="9">
    <location>
        <begin position="256"/>
        <end position="276"/>
    </location>
</feature>
<dbReference type="RefSeq" id="WP_380718086.1">
    <property type="nucleotide sequence ID" value="NZ_JBHSGI010000016.1"/>
</dbReference>
<sequence>MEFADVVQLTLIGISQGCAYALIAIGFVFIYRATEIVNFAHGELMMLGAFMVLTFSQILGLNFWVSAALGILSLGVFGFLLDAVVMRRMAGESQASIFILTVAIGLILRSLAGMIWGWSPLGLEVPFLVDFDVAGIVVGMDRIAVILGTAVLCVLLYLFFSRTAIGIAIQASSQNQLAAYYSRIPVKRLISIVWAIAAMVAAFAGLMMAPVTQVDTGMSAFGIKALAGAVVGGFGSIPGALLGCLLIGVAEPFLDFLFPPLKGVYAYAIMLVVLFVKPDGLIPQTFTKKV</sequence>
<feature type="transmembrane region" description="Helical" evidence="9">
    <location>
        <begin position="97"/>
        <end position="119"/>
    </location>
</feature>
<dbReference type="Proteomes" id="UP001595973">
    <property type="component" value="Unassembled WGS sequence"/>
</dbReference>
<keyword evidence="3" id="KW-1003">Cell membrane</keyword>
<evidence type="ECO:0000256" key="6">
    <source>
        <dbReference type="ARBA" id="ARBA00022989"/>
    </source>
</evidence>
<dbReference type="Pfam" id="PF02653">
    <property type="entry name" value="BPD_transp_2"/>
    <property type="match status" value="1"/>
</dbReference>
<feature type="transmembrane region" description="Helical" evidence="9">
    <location>
        <begin position="43"/>
        <end position="61"/>
    </location>
</feature>
<evidence type="ECO:0000313" key="10">
    <source>
        <dbReference type="EMBL" id="MFC4669653.1"/>
    </source>
</evidence>
<organism evidence="10 11">
    <name type="scientific">Seohaeicola nanhaiensis</name>
    <dbReference type="NCBI Taxonomy" id="1387282"/>
    <lineage>
        <taxon>Bacteria</taxon>
        <taxon>Pseudomonadati</taxon>
        <taxon>Pseudomonadota</taxon>
        <taxon>Alphaproteobacteria</taxon>
        <taxon>Rhodobacterales</taxon>
        <taxon>Roseobacteraceae</taxon>
        <taxon>Seohaeicola</taxon>
    </lineage>
</organism>
<evidence type="ECO:0000256" key="8">
    <source>
        <dbReference type="ARBA" id="ARBA00037998"/>
    </source>
</evidence>
<accession>A0ABV9KI60</accession>
<gene>
    <name evidence="10" type="ORF">ACFO5X_13905</name>
</gene>
<dbReference type="InterPro" id="IPR052157">
    <property type="entry name" value="BCAA_transport_permease"/>
</dbReference>
<keyword evidence="4 9" id="KW-0812">Transmembrane</keyword>
<evidence type="ECO:0000256" key="1">
    <source>
        <dbReference type="ARBA" id="ARBA00004651"/>
    </source>
</evidence>
<dbReference type="PANTHER" id="PTHR11795">
    <property type="entry name" value="BRANCHED-CHAIN AMINO ACID TRANSPORT SYSTEM PERMEASE PROTEIN LIVH"/>
    <property type="match status" value="1"/>
</dbReference>
<evidence type="ECO:0000256" key="4">
    <source>
        <dbReference type="ARBA" id="ARBA00022692"/>
    </source>
</evidence>
<keyword evidence="2" id="KW-0813">Transport</keyword>
<reference evidence="11" key="1">
    <citation type="journal article" date="2019" name="Int. J. Syst. Evol. Microbiol.">
        <title>The Global Catalogue of Microorganisms (GCM) 10K type strain sequencing project: providing services to taxonomists for standard genome sequencing and annotation.</title>
        <authorList>
            <consortium name="The Broad Institute Genomics Platform"/>
            <consortium name="The Broad Institute Genome Sequencing Center for Infectious Disease"/>
            <person name="Wu L."/>
            <person name="Ma J."/>
        </authorList>
    </citation>
    <scope>NUCLEOTIDE SEQUENCE [LARGE SCALE GENOMIC DNA]</scope>
    <source>
        <strain evidence="11">CGMCC 4.7283</strain>
    </source>
</reference>
<evidence type="ECO:0000256" key="9">
    <source>
        <dbReference type="SAM" id="Phobius"/>
    </source>
</evidence>
<feature type="transmembrane region" description="Helical" evidence="9">
    <location>
        <begin position="67"/>
        <end position="85"/>
    </location>
</feature>
<keyword evidence="6 9" id="KW-1133">Transmembrane helix</keyword>
<feature type="transmembrane region" description="Helical" evidence="9">
    <location>
        <begin position="6"/>
        <end position="31"/>
    </location>
</feature>
<comment type="similarity">
    <text evidence="8">Belongs to the binding-protein-dependent transport system permease family. LivHM subfamily.</text>
</comment>
<keyword evidence="11" id="KW-1185">Reference proteome</keyword>
<dbReference type="InterPro" id="IPR001851">
    <property type="entry name" value="ABC_transp_permease"/>
</dbReference>
<feature type="transmembrane region" description="Helical" evidence="9">
    <location>
        <begin position="139"/>
        <end position="160"/>
    </location>
</feature>
<evidence type="ECO:0000313" key="11">
    <source>
        <dbReference type="Proteomes" id="UP001595973"/>
    </source>
</evidence>
<comment type="caution">
    <text evidence="10">The sequence shown here is derived from an EMBL/GenBank/DDBJ whole genome shotgun (WGS) entry which is preliminary data.</text>
</comment>
<evidence type="ECO:0000256" key="7">
    <source>
        <dbReference type="ARBA" id="ARBA00023136"/>
    </source>
</evidence>
<proteinExistence type="inferred from homology"/>
<evidence type="ECO:0000256" key="5">
    <source>
        <dbReference type="ARBA" id="ARBA00022970"/>
    </source>
</evidence>
<evidence type="ECO:0000256" key="2">
    <source>
        <dbReference type="ARBA" id="ARBA00022448"/>
    </source>
</evidence>
<comment type="subcellular location">
    <subcellularLocation>
        <location evidence="1">Cell membrane</location>
        <topology evidence="1">Multi-pass membrane protein</topology>
    </subcellularLocation>
</comment>
<protein>
    <submittedName>
        <fullName evidence="10">Branched-chain amino acid ABC transporter permease</fullName>
    </submittedName>
</protein>
<keyword evidence="7 9" id="KW-0472">Membrane</keyword>
<name>A0ABV9KI60_9RHOB</name>
<dbReference type="CDD" id="cd06582">
    <property type="entry name" value="TM_PBP1_LivH_like"/>
    <property type="match status" value="1"/>
</dbReference>
<keyword evidence="5" id="KW-0029">Amino-acid transport</keyword>
<feature type="transmembrane region" description="Helical" evidence="9">
    <location>
        <begin position="189"/>
        <end position="209"/>
    </location>
</feature>
<dbReference type="PANTHER" id="PTHR11795:SF451">
    <property type="entry name" value="ABC TRANSPORTER PERMEASE PROTEIN"/>
    <property type="match status" value="1"/>
</dbReference>